<dbReference type="OrthoDB" id="1722186at2"/>
<gene>
    <name evidence="2" type="ORF">SAMN02745227_00244</name>
</gene>
<evidence type="ECO:0000313" key="3">
    <source>
        <dbReference type="Proteomes" id="UP000243547"/>
    </source>
</evidence>
<reference evidence="3" key="1">
    <citation type="submission" date="2016-11" db="EMBL/GenBank/DDBJ databases">
        <authorList>
            <person name="Varghese N."/>
            <person name="Submissions S."/>
        </authorList>
    </citation>
    <scope>NUCLEOTIDE SEQUENCE [LARGE SCALE GENOMIC DNA]</scope>
    <source>
        <strain evidence="3">DSM 14826</strain>
    </source>
</reference>
<sequence length="309" mass="35580">MVKKYPNKNFRVLKGGVEGKGSKLNYKKWIFYLIIGVLAFFIVGHMANNLRDYITAKLLEIEVVEIKSMDQGIWGIGFYLREEKVLKGISKSQLSLPPNTRVRKGQNLFGDYVAPIAGLIVYNIDGYESFEFNNQNVLSVFKDIEQNYKEVAQGNEGVKIVNNYQTDIIVKIERKYGELLHGLSRVRVRLGNEEISQILFVDIKGMEQQSDYYLIHLFSDELKDDFLALRFSDVFFILDTITGIPLPQSAIVTKEGKTGVYVLQRNRVVFWEIAKIKEENGKIWVVGLRDNQQVILNPQIVNEGQWIKF</sequence>
<dbReference type="RefSeq" id="WP_072905546.1">
    <property type="nucleotide sequence ID" value="NZ_FRAI01000005.1"/>
</dbReference>
<keyword evidence="1" id="KW-1133">Transmembrane helix</keyword>
<proteinExistence type="predicted"/>
<keyword evidence="1" id="KW-0812">Transmembrane</keyword>
<evidence type="ECO:0000313" key="2">
    <source>
        <dbReference type="EMBL" id="SHJ62170.1"/>
    </source>
</evidence>
<keyword evidence="1" id="KW-0472">Membrane</keyword>
<name>A0A1M6KTE4_9FIRM</name>
<feature type="transmembrane region" description="Helical" evidence="1">
    <location>
        <begin position="29"/>
        <end position="47"/>
    </location>
</feature>
<keyword evidence="3" id="KW-1185">Reference proteome</keyword>
<dbReference type="Proteomes" id="UP000243547">
    <property type="component" value="Unassembled WGS sequence"/>
</dbReference>
<dbReference type="AlphaFoldDB" id="A0A1M6KTE4"/>
<dbReference type="STRING" id="1120989.SAMN02745227_00244"/>
<protein>
    <submittedName>
        <fullName evidence="2">Putative membrane fusion protein</fullName>
    </submittedName>
</protein>
<dbReference type="EMBL" id="FRAI01000005">
    <property type="protein sequence ID" value="SHJ62170.1"/>
    <property type="molecule type" value="Genomic_DNA"/>
</dbReference>
<evidence type="ECO:0000256" key="1">
    <source>
        <dbReference type="SAM" id="Phobius"/>
    </source>
</evidence>
<organism evidence="2 3">
    <name type="scientific">Anaerobranca californiensis DSM 14826</name>
    <dbReference type="NCBI Taxonomy" id="1120989"/>
    <lineage>
        <taxon>Bacteria</taxon>
        <taxon>Bacillati</taxon>
        <taxon>Bacillota</taxon>
        <taxon>Clostridia</taxon>
        <taxon>Eubacteriales</taxon>
        <taxon>Proteinivoracaceae</taxon>
        <taxon>Anaerobranca</taxon>
    </lineage>
</organism>
<accession>A0A1M6KTE4</accession>